<reference evidence="1" key="1">
    <citation type="submission" date="2023-06" db="EMBL/GenBank/DDBJ databases">
        <title>Genome-scale phylogeny and comparative genomics of the fungal order Sordariales.</title>
        <authorList>
            <consortium name="Lawrence Berkeley National Laboratory"/>
            <person name="Hensen N."/>
            <person name="Bonometti L."/>
            <person name="Westerberg I."/>
            <person name="Brannstrom I.O."/>
            <person name="Guillou S."/>
            <person name="Cros-Aarteil S."/>
            <person name="Calhoun S."/>
            <person name="Haridas S."/>
            <person name="Kuo A."/>
            <person name="Mondo S."/>
            <person name="Pangilinan J."/>
            <person name="Riley R."/>
            <person name="Labutti K."/>
            <person name="Andreopoulos B."/>
            <person name="Lipzen A."/>
            <person name="Chen C."/>
            <person name="Yanf M."/>
            <person name="Daum C."/>
            <person name="Ng V."/>
            <person name="Clum A."/>
            <person name="Steindorff A."/>
            <person name="Ohm R."/>
            <person name="Martin F."/>
            <person name="Silar P."/>
            <person name="Natvig D."/>
            <person name="Lalanne C."/>
            <person name="Gautier V."/>
            <person name="Ament-Velasquez S.L."/>
            <person name="Kruys A."/>
            <person name="Hutchinson M.I."/>
            <person name="Powell A.J."/>
            <person name="Barry K."/>
            <person name="Miller A.N."/>
            <person name="Grigoriev I.V."/>
            <person name="Debuchy R."/>
            <person name="Gladieux P."/>
            <person name="Thoren M.H."/>
            <person name="Johannesson H."/>
        </authorList>
    </citation>
    <scope>NUCLEOTIDE SEQUENCE</scope>
    <source>
        <strain evidence="1">CBS 606.72</strain>
    </source>
</reference>
<sequence>MKAPIELYRKAFPEIKHGRSQIRGDIGPSRRHPKGWQGVVRATDEEGVVIIHTFGHAPEEYSIRRPGFGSQVVEALIPLAVSTQGDELRVTGASAFDNQIVLVKKVSLQSRGVKIPMSLNLEA</sequence>
<dbReference type="Proteomes" id="UP001175000">
    <property type="component" value="Unassembled WGS sequence"/>
</dbReference>
<proteinExistence type="predicted"/>
<keyword evidence="2" id="KW-1185">Reference proteome</keyword>
<evidence type="ECO:0000313" key="2">
    <source>
        <dbReference type="Proteomes" id="UP001175000"/>
    </source>
</evidence>
<evidence type="ECO:0000313" key="1">
    <source>
        <dbReference type="EMBL" id="KAK0622499.1"/>
    </source>
</evidence>
<dbReference type="EMBL" id="JAULSU010000003">
    <property type="protein sequence ID" value="KAK0622499.1"/>
    <property type="molecule type" value="Genomic_DNA"/>
</dbReference>
<dbReference type="AlphaFoldDB" id="A0AA39WVP6"/>
<comment type="caution">
    <text evidence="1">The sequence shown here is derived from an EMBL/GenBank/DDBJ whole genome shotgun (WGS) entry which is preliminary data.</text>
</comment>
<organism evidence="1 2">
    <name type="scientific">Immersiella caudata</name>
    <dbReference type="NCBI Taxonomy" id="314043"/>
    <lineage>
        <taxon>Eukaryota</taxon>
        <taxon>Fungi</taxon>
        <taxon>Dikarya</taxon>
        <taxon>Ascomycota</taxon>
        <taxon>Pezizomycotina</taxon>
        <taxon>Sordariomycetes</taxon>
        <taxon>Sordariomycetidae</taxon>
        <taxon>Sordariales</taxon>
        <taxon>Lasiosphaeriaceae</taxon>
        <taxon>Immersiella</taxon>
    </lineage>
</organism>
<accession>A0AA39WVP6</accession>
<gene>
    <name evidence="1" type="ORF">B0T14DRAFT_563949</name>
</gene>
<name>A0AA39WVP6_9PEZI</name>
<protein>
    <submittedName>
        <fullName evidence="1">Uncharacterized protein</fullName>
    </submittedName>
</protein>